<dbReference type="EMBL" id="CP021081">
    <property type="protein sequence ID" value="ASN81062.1"/>
    <property type="molecule type" value="Genomic_DNA"/>
</dbReference>
<dbReference type="AlphaFoldDB" id="A0A221SWP1"/>
<organism evidence="1 2">
    <name type="scientific">Deinococcus ficus</name>
    <dbReference type="NCBI Taxonomy" id="317577"/>
    <lineage>
        <taxon>Bacteria</taxon>
        <taxon>Thermotogati</taxon>
        <taxon>Deinococcota</taxon>
        <taxon>Deinococci</taxon>
        <taxon>Deinococcales</taxon>
        <taxon>Deinococcaceae</taxon>
        <taxon>Deinococcus</taxon>
    </lineage>
</organism>
<sequence length="181" mass="19964">MPDLEGFTLYHRAGRDVRGDRLLPLNALRETWPDVYAREVRKYEGREALRDSVLPDLACGWGDVLFLSPVDPGPLLDVLRAAGHAAAPVRFWTLPAAALDPEHARVLLPRPWPGGVFQPHSPDDLQPFTRDVLAGACVPPAATLARLRALPPGAPLLLWADVPQVLYRGSLPLSLLREVRR</sequence>
<dbReference type="STRING" id="317577.GCA_000419625_02182"/>
<evidence type="ECO:0000313" key="1">
    <source>
        <dbReference type="EMBL" id="ASN81062.1"/>
    </source>
</evidence>
<dbReference type="Proteomes" id="UP000259030">
    <property type="component" value="Chromosome"/>
</dbReference>
<proteinExistence type="predicted"/>
<name>A0A221SWP1_9DEIO</name>
<evidence type="ECO:0000313" key="2">
    <source>
        <dbReference type="Proteomes" id="UP000259030"/>
    </source>
</evidence>
<gene>
    <name evidence="1" type="ORF">DFI_08665</name>
</gene>
<dbReference type="RefSeq" id="WP_051307410.1">
    <property type="nucleotide sequence ID" value="NZ_CP021081.1"/>
</dbReference>
<protein>
    <submittedName>
        <fullName evidence="1">Uncharacterized protein</fullName>
    </submittedName>
</protein>
<reference evidence="1 2" key="1">
    <citation type="submission" date="2017-05" db="EMBL/GenBank/DDBJ databases">
        <title>The complete genome sequence of Deinococcus ficus isolated from the rhizosphere of the Ficus religiosa L. in Taiwan.</title>
        <authorList>
            <person name="Wu K.-M."/>
            <person name="Liao T.-L."/>
            <person name="Liu Y.-M."/>
            <person name="Young C.-C."/>
            <person name="Tsai S.-F."/>
        </authorList>
    </citation>
    <scope>NUCLEOTIDE SEQUENCE [LARGE SCALE GENOMIC DNA]</scope>
    <source>
        <strain evidence="1 2">CC-FR2-10</strain>
    </source>
</reference>
<keyword evidence="2" id="KW-1185">Reference proteome</keyword>
<accession>A0A221SWP1</accession>
<dbReference type="KEGG" id="dfc:DFI_08665"/>